<gene>
    <name evidence="2" type="ORF">F2P81_006748</name>
</gene>
<feature type="region of interest" description="Disordered" evidence="1">
    <location>
        <begin position="1"/>
        <end position="110"/>
    </location>
</feature>
<name>A0A6A4TAF0_SCOMX</name>
<dbReference type="EMBL" id="VEVO01000006">
    <property type="protein sequence ID" value="KAF0040850.1"/>
    <property type="molecule type" value="Genomic_DNA"/>
</dbReference>
<accession>A0A6A4TAF0</accession>
<evidence type="ECO:0000313" key="3">
    <source>
        <dbReference type="Proteomes" id="UP000438429"/>
    </source>
</evidence>
<feature type="compositionally biased region" description="Basic and acidic residues" evidence="1">
    <location>
        <begin position="83"/>
        <end position="110"/>
    </location>
</feature>
<reference evidence="2 3" key="1">
    <citation type="submission" date="2019-06" db="EMBL/GenBank/DDBJ databases">
        <title>Draft genomes of female and male turbot (Scophthalmus maximus).</title>
        <authorList>
            <person name="Xu H."/>
            <person name="Xu X.-W."/>
            <person name="Shao C."/>
            <person name="Chen S."/>
        </authorList>
    </citation>
    <scope>NUCLEOTIDE SEQUENCE [LARGE SCALE GENOMIC DNA]</scope>
    <source>
        <strain evidence="2">Ysfricsl-2016a</strain>
        <tissue evidence="2">Blood</tissue>
    </source>
</reference>
<evidence type="ECO:0000256" key="1">
    <source>
        <dbReference type="SAM" id="MobiDB-lite"/>
    </source>
</evidence>
<organism evidence="2 3">
    <name type="scientific">Scophthalmus maximus</name>
    <name type="common">Turbot</name>
    <name type="synonym">Psetta maxima</name>
    <dbReference type="NCBI Taxonomy" id="52904"/>
    <lineage>
        <taxon>Eukaryota</taxon>
        <taxon>Metazoa</taxon>
        <taxon>Chordata</taxon>
        <taxon>Craniata</taxon>
        <taxon>Vertebrata</taxon>
        <taxon>Euteleostomi</taxon>
        <taxon>Actinopterygii</taxon>
        <taxon>Neopterygii</taxon>
        <taxon>Teleostei</taxon>
        <taxon>Neoteleostei</taxon>
        <taxon>Acanthomorphata</taxon>
        <taxon>Carangaria</taxon>
        <taxon>Pleuronectiformes</taxon>
        <taxon>Pleuronectoidei</taxon>
        <taxon>Scophthalmidae</taxon>
        <taxon>Scophthalmus</taxon>
    </lineage>
</organism>
<feature type="compositionally biased region" description="Polar residues" evidence="1">
    <location>
        <begin position="1"/>
        <end position="19"/>
    </location>
</feature>
<dbReference type="Proteomes" id="UP000438429">
    <property type="component" value="Unassembled WGS sequence"/>
</dbReference>
<dbReference type="AlphaFoldDB" id="A0A6A4TAF0"/>
<proteinExistence type="predicted"/>
<feature type="compositionally biased region" description="Acidic residues" evidence="1">
    <location>
        <begin position="73"/>
        <end position="82"/>
    </location>
</feature>
<comment type="caution">
    <text evidence="2">The sequence shown here is derived from an EMBL/GenBank/DDBJ whole genome shotgun (WGS) entry which is preliminary data.</text>
</comment>
<evidence type="ECO:0000313" key="2">
    <source>
        <dbReference type="EMBL" id="KAF0040850.1"/>
    </source>
</evidence>
<feature type="compositionally biased region" description="Polar residues" evidence="1">
    <location>
        <begin position="55"/>
        <end position="69"/>
    </location>
</feature>
<protein>
    <submittedName>
        <fullName evidence="2">Uncharacterized protein</fullName>
    </submittedName>
</protein>
<sequence>MSRSDVIGTNQPILSQCRASSREPTTDCLTGGTRKWRQTGSGRDADVDPDGDGTISVQHQKRNTVSSRILSHDDDDDDEDDVTEIKPEDQDEHMHLAAKEPEAGEERRRAERAKVVLTSYRETKLEENQTLKVRCLQLVLPPSGQTNYTDEGLTGDNT</sequence>